<dbReference type="SUPFAM" id="SSF48452">
    <property type="entry name" value="TPR-like"/>
    <property type="match status" value="1"/>
</dbReference>
<protein>
    <recommendedName>
        <fullName evidence="5">Tetratricopeptide repeat protein 1</fullName>
    </recommendedName>
</protein>
<dbReference type="EMBL" id="JAEHOE010000006">
    <property type="protein sequence ID" value="KAG2499647.1"/>
    <property type="molecule type" value="Genomic_DNA"/>
</dbReference>
<organism evidence="3 4">
    <name type="scientific">Edaphochlamys debaryana</name>
    <dbReference type="NCBI Taxonomy" id="47281"/>
    <lineage>
        <taxon>Eukaryota</taxon>
        <taxon>Viridiplantae</taxon>
        <taxon>Chlorophyta</taxon>
        <taxon>core chlorophytes</taxon>
        <taxon>Chlorophyceae</taxon>
        <taxon>CS clade</taxon>
        <taxon>Chlamydomonadales</taxon>
        <taxon>Chlamydomonadales incertae sedis</taxon>
        <taxon>Edaphochlamys</taxon>
    </lineage>
</organism>
<sequence>MTVVAEHEDEPQSSVAISTADPNSGAVPTNSGRNDTELEPDVSSSPATGPAPAVTSEGGASPGEDPPPEQPGTADPPAAGDAEVPPASAEEVAAREAAALERAEALKKEGNELFGRGQWDEAAAKYNAALDEAPASCSAQRSVYFSNLGAANIKQGAFAAAVQHCTAALELEPGYQKALMRRCEAFERLDELDHALTDAKKLLELDPDSAWARAKVAALQPVVDERTEKLKAEMLGKLKDLGNSILGKFGMSVDNFKFDKDPNSGSYSVRFER</sequence>
<evidence type="ECO:0000313" key="3">
    <source>
        <dbReference type="EMBL" id="KAG2499647.1"/>
    </source>
</evidence>
<dbReference type="SMART" id="SM00028">
    <property type="entry name" value="TPR"/>
    <property type="match status" value="3"/>
</dbReference>
<dbReference type="AlphaFoldDB" id="A0A836C5E5"/>
<dbReference type="Gene3D" id="1.25.40.10">
    <property type="entry name" value="Tetratricopeptide repeat domain"/>
    <property type="match status" value="1"/>
</dbReference>
<dbReference type="InterPro" id="IPR052769">
    <property type="entry name" value="TPR_domain_protein"/>
</dbReference>
<comment type="caution">
    <text evidence="3">The sequence shown here is derived from an EMBL/GenBank/DDBJ whole genome shotgun (WGS) entry which is preliminary data.</text>
</comment>
<accession>A0A836C5E5</accession>
<evidence type="ECO:0000256" key="2">
    <source>
        <dbReference type="SAM" id="MobiDB-lite"/>
    </source>
</evidence>
<name>A0A836C5E5_9CHLO</name>
<evidence type="ECO:0000256" key="1">
    <source>
        <dbReference type="PROSITE-ProRule" id="PRU00339"/>
    </source>
</evidence>
<dbReference type="PANTHER" id="PTHR46014">
    <property type="entry name" value="TETRATRICOPEPTIDE REPEAT PROTEIN 1"/>
    <property type="match status" value="1"/>
</dbReference>
<gene>
    <name evidence="3" type="ORF">HYH03_002586</name>
</gene>
<dbReference type="PANTHER" id="PTHR46014:SF1">
    <property type="entry name" value="TETRATRICOPEPTIDE REPEAT PROTEIN 1"/>
    <property type="match status" value="1"/>
</dbReference>
<feature type="region of interest" description="Disordered" evidence="2">
    <location>
        <begin position="1"/>
        <end position="90"/>
    </location>
</feature>
<proteinExistence type="predicted"/>
<reference evidence="3" key="1">
    <citation type="journal article" date="2020" name="bioRxiv">
        <title>Comparative genomics of Chlamydomonas.</title>
        <authorList>
            <person name="Craig R.J."/>
            <person name="Hasan A.R."/>
            <person name="Ness R.W."/>
            <person name="Keightley P.D."/>
        </authorList>
    </citation>
    <scope>NUCLEOTIDE SEQUENCE</scope>
    <source>
        <strain evidence="3">CCAP 11/70</strain>
    </source>
</reference>
<evidence type="ECO:0008006" key="5">
    <source>
        <dbReference type="Google" id="ProtNLM"/>
    </source>
</evidence>
<dbReference type="PROSITE" id="PS50005">
    <property type="entry name" value="TPR"/>
    <property type="match status" value="1"/>
</dbReference>
<feature type="compositionally biased region" description="Low complexity" evidence="2">
    <location>
        <begin position="71"/>
        <end position="90"/>
    </location>
</feature>
<dbReference type="InterPro" id="IPR019734">
    <property type="entry name" value="TPR_rpt"/>
</dbReference>
<keyword evidence="4" id="KW-1185">Reference proteome</keyword>
<feature type="compositionally biased region" description="Polar residues" evidence="2">
    <location>
        <begin position="12"/>
        <end position="33"/>
    </location>
</feature>
<dbReference type="OrthoDB" id="1872379at2759"/>
<evidence type="ECO:0000313" key="4">
    <source>
        <dbReference type="Proteomes" id="UP000612055"/>
    </source>
</evidence>
<feature type="repeat" description="TPR" evidence="1">
    <location>
        <begin position="103"/>
        <end position="136"/>
    </location>
</feature>
<keyword evidence="1" id="KW-0802">TPR repeat</keyword>
<dbReference type="Proteomes" id="UP000612055">
    <property type="component" value="Unassembled WGS sequence"/>
</dbReference>
<dbReference type="InterPro" id="IPR011990">
    <property type="entry name" value="TPR-like_helical_dom_sf"/>
</dbReference>